<dbReference type="Proteomes" id="UP000472240">
    <property type="component" value="Chromosome 6"/>
</dbReference>
<dbReference type="InterPro" id="IPR020568">
    <property type="entry name" value="Ribosomal_Su5_D2-typ_SF"/>
</dbReference>
<dbReference type="GO" id="GO:0007140">
    <property type="term" value="P:male meiotic nuclear division"/>
    <property type="evidence" value="ECO:0007669"/>
    <property type="project" value="Ensembl"/>
</dbReference>
<dbReference type="FunCoup" id="A0A671DM03">
    <property type="interactions" value="2269"/>
</dbReference>
<dbReference type="SMART" id="SM00853">
    <property type="entry name" value="MutL_C"/>
    <property type="match status" value="1"/>
</dbReference>
<evidence type="ECO:0000256" key="1">
    <source>
        <dbReference type="ARBA" id="ARBA00006082"/>
    </source>
</evidence>
<dbReference type="Gene3D" id="3.30.565.10">
    <property type="entry name" value="Histidine kinase-like ATPase, C-terminal domain"/>
    <property type="match status" value="1"/>
</dbReference>
<evidence type="ECO:0000313" key="7">
    <source>
        <dbReference type="Proteomes" id="UP000472240"/>
    </source>
</evidence>
<dbReference type="InterPro" id="IPR036890">
    <property type="entry name" value="HATPase_C_sf"/>
</dbReference>
<dbReference type="GO" id="GO:0008104">
    <property type="term" value="P:intracellular protein localization"/>
    <property type="evidence" value="ECO:0007669"/>
    <property type="project" value="Ensembl"/>
</dbReference>
<dbReference type="InterPro" id="IPR037198">
    <property type="entry name" value="MutL_C_sf"/>
</dbReference>
<dbReference type="GO" id="GO:0003682">
    <property type="term" value="F:chromatin binding"/>
    <property type="evidence" value="ECO:0007669"/>
    <property type="project" value="Ensembl"/>
</dbReference>
<reference evidence="7" key="3">
    <citation type="submission" date="2018-12" db="EMBL/GenBank/DDBJ databases">
        <title>G10K-VGP greater horseshoe bat female genome, primary haplotype.</title>
        <authorList>
            <person name="Teeling E."/>
            <person name="Myers G."/>
            <person name="Vernes S."/>
            <person name="Pippel M."/>
            <person name="Winkler S."/>
            <person name="Fedrigo O."/>
            <person name="Rhie A."/>
            <person name="Koren S."/>
            <person name="Phillippy A."/>
            <person name="Lewin H."/>
            <person name="Damas J."/>
            <person name="Howe K."/>
            <person name="Mountcastle J."/>
            <person name="Jarvis E.D."/>
        </authorList>
    </citation>
    <scope>NUCLEOTIDE SEQUENCE [LARGE SCALE GENOMIC DNA]</scope>
</reference>
<reference evidence="6 7" key="1">
    <citation type="journal article" date="2015" name="Annu Rev Anim Biosci">
        <title>The Genome 10K Project: a way forward.</title>
        <authorList>
            <person name="Koepfli K.P."/>
            <person name="Paten B."/>
            <person name="O'Brien S.J."/>
            <person name="Koepfli K.P."/>
            <person name="Paten B."/>
            <person name="Antunes A."/>
            <person name="Belov K."/>
            <person name="Bustamante C."/>
            <person name="Castoe T.A."/>
            <person name="Clawson H."/>
            <person name="Crawford A.J."/>
            <person name="Diekhans M."/>
            <person name="Distel D."/>
            <person name="Durbin R."/>
            <person name="Earl D."/>
            <person name="Fujita M.K."/>
            <person name="Gamble T."/>
            <person name="Georges A."/>
            <person name="Gemmell N."/>
            <person name="Gilbert M.T."/>
            <person name="Graves J.M."/>
            <person name="Green R.E."/>
            <person name="Hickey G."/>
            <person name="Jarvis E.D."/>
            <person name="Johnson W."/>
            <person name="Komissarov A."/>
            <person name="Korf I."/>
            <person name="Kuhn R."/>
            <person name="Larkin D.M."/>
            <person name="Lewin H."/>
            <person name="Lopez J.V."/>
            <person name="Ma J."/>
            <person name="Marques-Bonet T."/>
            <person name="Miller W."/>
            <person name="Murphy R."/>
            <person name="Pevzner P."/>
            <person name="Shapiro B."/>
            <person name="Steiner C."/>
            <person name="Tamazian G."/>
            <person name="Venkatesh B."/>
            <person name="Wang J."/>
            <person name="Wayne R."/>
            <person name="Wiley E."/>
            <person name="Yang H."/>
            <person name="Zhang G."/>
            <person name="Haussler D."/>
            <person name="Ryder O."/>
            <person name="O'Brien S.J."/>
        </authorList>
    </citation>
    <scope>NUCLEOTIDE SEQUENCE</scope>
</reference>
<dbReference type="Pfam" id="PF08676">
    <property type="entry name" value="MutL_C"/>
    <property type="match status" value="1"/>
</dbReference>
<evidence type="ECO:0000313" key="6">
    <source>
        <dbReference type="Ensembl" id="ENSRFEP00010001842.1"/>
    </source>
</evidence>
<dbReference type="GO" id="GO:0001673">
    <property type="term" value="C:male germ cell nucleus"/>
    <property type="evidence" value="ECO:0007669"/>
    <property type="project" value="Ensembl"/>
</dbReference>
<dbReference type="GO" id="GO:0016887">
    <property type="term" value="F:ATP hydrolysis activity"/>
    <property type="evidence" value="ECO:0007669"/>
    <property type="project" value="InterPro"/>
</dbReference>
<dbReference type="SUPFAM" id="SSF55874">
    <property type="entry name" value="ATPase domain of HSP90 chaperone/DNA topoisomerase II/histidine kinase"/>
    <property type="match status" value="1"/>
</dbReference>
<evidence type="ECO:0000259" key="4">
    <source>
        <dbReference type="SMART" id="SM00853"/>
    </source>
</evidence>
<dbReference type="InterPro" id="IPR017968">
    <property type="entry name" value="Acylphosphatase_CS"/>
</dbReference>
<dbReference type="FunFam" id="3.30.565.10:FF:000031">
    <property type="entry name" value="DNA mismatch repair protein Mlh3"/>
    <property type="match status" value="1"/>
</dbReference>
<reference evidence="6" key="4">
    <citation type="submission" date="2025-08" db="UniProtKB">
        <authorList>
            <consortium name="Ensembl"/>
        </authorList>
    </citation>
    <scope>IDENTIFICATION</scope>
</reference>
<dbReference type="GO" id="GO:0006298">
    <property type="term" value="P:mismatch repair"/>
    <property type="evidence" value="ECO:0007669"/>
    <property type="project" value="Ensembl"/>
</dbReference>
<dbReference type="FunFam" id="3.30.1370.100:FF:000003">
    <property type="entry name" value="DNA mismatch repair protein Mlh3"/>
    <property type="match status" value="1"/>
</dbReference>
<feature type="compositionally biased region" description="Polar residues" evidence="3">
    <location>
        <begin position="507"/>
        <end position="520"/>
    </location>
</feature>
<dbReference type="Gene3D" id="3.30.70.100">
    <property type="match status" value="1"/>
</dbReference>
<name>A0A671DM03_RHIFE</name>
<comment type="similarity">
    <text evidence="1">Belongs to the DNA mismatch repair MutL/HexB family.</text>
</comment>
<dbReference type="GO" id="GO:0005654">
    <property type="term" value="C:nucleoplasm"/>
    <property type="evidence" value="ECO:0007669"/>
    <property type="project" value="Ensembl"/>
</dbReference>
<dbReference type="GO" id="GO:0007130">
    <property type="term" value="P:synaptonemal complex assembly"/>
    <property type="evidence" value="ECO:0007669"/>
    <property type="project" value="Ensembl"/>
</dbReference>
<protein>
    <submittedName>
        <fullName evidence="6">MutL homolog 3</fullName>
    </submittedName>
</protein>
<dbReference type="GO" id="GO:0007144">
    <property type="term" value="P:female meiosis I"/>
    <property type="evidence" value="ECO:0007669"/>
    <property type="project" value="Ensembl"/>
</dbReference>
<keyword evidence="2" id="KW-0227">DNA damage</keyword>
<dbReference type="GO" id="GO:0019237">
    <property type="term" value="F:centromeric DNA binding"/>
    <property type="evidence" value="ECO:0007669"/>
    <property type="project" value="Ensembl"/>
</dbReference>
<organism evidence="6 7">
    <name type="scientific">Rhinolophus ferrumequinum</name>
    <name type="common">Greater horseshoe bat</name>
    <dbReference type="NCBI Taxonomy" id="59479"/>
    <lineage>
        <taxon>Eukaryota</taxon>
        <taxon>Metazoa</taxon>
        <taxon>Chordata</taxon>
        <taxon>Craniata</taxon>
        <taxon>Vertebrata</taxon>
        <taxon>Euteleostomi</taxon>
        <taxon>Mammalia</taxon>
        <taxon>Eutheria</taxon>
        <taxon>Laurasiatheria</taxon>
        <taxon>Chiroptera</taxon>
        <taxon>Yinpterochiroptera</taxon>
        <taxon>Rhinolophoidea</taxon>
        <taxon>Rhinolophidae</taxon>
        <taxon>Rhinolophinae</taxon>
        <taxon>Rhinolophus</taxon>
    </lineage>
</organism>
<dbReference type="Gene3D" id="3.30.230.10">
    <property type="match status" value="1"/>
</dbReference>
<dbReference type="InterPro" id="IPR042121">
    <property type="entry name" value="MutL_C_regsub"/>
</dbReference>
<feature type="region of interest" description="Disordered" evidence="3">
    <location>
        <begin position="497"/>
        <end position="544"/>
    </location>
</feature>
<dbReference type="Pfam" id="PF01119">
    <property type="entry name" value="DNA_mis_repair"/>
    <property type="match status" value="1"/>
</dbReference>
<dbReference type="InterPro" id="IPR038973">
    <property type="entry name" value="MutL/Mlh/Pms-like"/>
</dbReference>
<dbReference type="GeneTree" id="ENSGT00800000124176"/>
<dbReference type="GO" id="GO:0032300">
    <property type="term" value="C:mismatch repair complex"/>
    <property type="evidence" value="ECO:0007669"/>
    <property type="project" value="Ensembl"/>
</dbReference>
<dbReference type="GO" id="GO:0030983">
    <property type="term" value="F:mismatched DNA binding"/>
    <property type="evidence" value="ECO:0007669"/>
    <property type="project" value="InterPro"/>
</dbReference>
<feature type="compositionally biased region" description="Basic and acidic residues" evidence="3">
    <location>
        <begin position="522"/>
        <end position="538"/>
    </location>
</feature>
<dbReference type="Gene3D" id="3.30.1370.100">
    <property type="entry name" value="MutL, C-terminal domain, regulatory subdomain"/>
    <property type="match status" value="1"/>
</dbReference>
<proteinExistence type="inferred from homology"/>
<dbReference type="InterPro" id="IPR002099">
    <property type="entry name" value="MutL/Mlh/PMS"/>
</dbReference>
<dbReference type="Ensembl" id="ENSRFET00010002042.1">
    <property type="protein sequence ID" value="ENSRFEP00010001842.1"/>
    <property type="gene ID" value="ENSRFEG00010001317.1"/>
</dbReference>
<dbReference type="NCBIfam" id="TIGR00585">
    <property type="entry name" value="mutl"/>
    <property type="match status" value="1"/>
</dbReference>
<feature type="region of interest" description="Disordered" evidence="3">
    <location>
        <begin position="831"/>
        <end position="850"/>
    </location>
</feature>
<dbReference type="PROSITE" id="PS00058">
    <property type="entry name" value="DNA_MISMATCH_REPAIR_1"/>
    <property type="match status" value="1"/>
</dbReference>
<accession>A0A671DM03</accession>
<evidence type="ECO:0000256" key="3">
    <source>
        <dbReference type="SAM" id="MobiDB-lite"/>
    </source>
</evidence>
<dbReference type="FunFam" id="3.30.1540.20:FF:000005">
    <property type="entry name" value="MutL homolog 3"/>
    <property type="match status" value="1"/>
</dbReference>
<dbReference type="SUPFAM" id="SSF54211">
    <property type="entry name" value="Ribosomal protein S5 domain 2-like"/>
    <property type="match status" value="1"/>
</dbReference>
<dbReference type="CDD" id="cd03486">
    <property type="entry name" value="MutL_Trans_MLH3"/>
    <property type="match status" value="1"/>
</dbReference>
<feature type="domain" description="MutL C-terminal dimerisation" evidence="4">
    <location>
        <begin position="1238"/>
        <end position="1419"/>
    </location>
</feature>
<evidence type="ECO:0000259" key="5">
    <source>
        <dbReference type="SMART" id="SM01340"/>
    </source>
</evidence>
<dbReference type="CDD" id="cd16926">
    <property type="entry name" value="HATPase_MutL-MLH-PMS-like"/>
    <property type="match status" value="1"/>
</dbReference>
<dbReference type="Pfam" id="PF13589">
    <property type="entry name" value="HATPase_c_3"/>
    <property type="match status" value="1"/>
</dbReference>
<sequence>MSMAEGDTLISVDYEIFGKVQGVFFRKYTQAIISSQRRKPVPGILTSFLPAMIKCLSVEVQAKLRSGLAICSLGQCVEELTINSIDAEAKCVAVRVNMETFQVQVIDNGFGMGSDDVDKVGNRYFTSKCNSVQDLENPRFYGFRGEALASIADMASAVEISSKKNRTMKTFVKLFRNGKALKSCEADLTRPSAGTTVTVYNLFYQLPVRRKCMDPRLEFEKVRQRIEALSLMHPSISFSLRNDVSGSMVLQVPKTKDVCSRFCQIYGLGKSQKLREINFKYKEFELSGYISSEAHYNKNMQFLFVNKRLVLKTKLHKLIDFLLRKESIICKPKNVSASRQMNSSPRHRSHPELHGVYVINMQCQFCEYDVCMEPAKTLIEFQNWDTALVCIQEGIKMFLKKEKLFVELSGEDIKEFSEDNDFSLFSATLQKHVSSDEKCDQVSFQEACNNISDSYEMFNLQSKAVKRKATESINTQNSRESEAIRKKTNNSFLYTYESDGPGHGKMTESSLQNKDSSCSESRILEQERAEASESGEKEKHKKSCLELNSSENPCGTSSEMFASPFQTFEETGEDHEIQNVSTTVNGLSAADILKTNRIQNHSELETFKDATEMACQPLPFETTLLRVPGAQREEEKRRKEPSNCGRINVFSYRQVKLCSTGFITHVVQNEQTRSTEAEHLFKNCIRPGPVSAKETFGNRTCHSLETPNIKDLTSTLSKEFAQLPDEKLCRTNISYGLGNKPIATYKNFATFQEGSKKSHTGCLLPDTSSFSWCRHVSNGSKRTDKLIGSSRPIAHKKLNLRSQLGSLEKFKRQYGKVKNPLNTEVEENNNFETTTNLSPPVEPDMPQRDKNHLDNSDVCEITAMKHNDSNSNCQPVSHILYSEKFPFSKEEDYLEPQTPCVRESPITLNELPHFNRKSLDIEKSPESLASKLSRMKGSERETQTMERMSHLELPQSDSSRKGSDLCSGLSLDSCKLLKNEQKETESIIIPMSDTVTQDNSFNKDSEAYSKNNVTENSEIPETPLVLHYNKGSDVLIASEQQIGSPNSPSRMLMTRMDDSTANPNGTCFQSEESIARTCSANEESSTGSLDWQQHFDVALGRMVYINKVTGLSTFTAPSEDVRAACTKDLTTVAVDVMLENGSQYRCHPFRSDLVLPFLPRAREERTGMGQNNRDTVDDAVGSESLQSLFSEWDNPVFARYPEVAVDVSSGQAESLAVKIHNILYPYRFTKEMIHSMQVLQQVDNKFIACLMSTKTEENGEAGGNLLVLVDQHAAHERVRLEQLIIDSYEKQQPQGSGRKKLLSSTISPPLEIPVTEEQRRLLWCYHANLEDLGLEIIFPDTSDSLVLVGKVPLCFVEREANELRRGRPTVTKSIVEELIREQVELLQTTGGIQGTLPLTVQKVLASQACHGAIKFNDGLSVEESYRLIEALSWCQLPFQCAHGRPSMLPLADIDHLEQEKQIKPNLAKLRKMAQAWRLFGKAEGYNTRQSLQASMSPCEPP</sequence>
<reference evidence="6 7" key="2">
    <citation type="journal article" date="2018" name="Annu Rev Anim Biosci">
        <title>Bat Biology, Genomes, and the Bat1K Project: To Generate Chromosome-Level Genomes for All Living Bat Species.</title>
        <authorList>
            <person name="Teeling E.C."/>
            <person name="Vernes S.C."/>
            <person name="Davalos L.M."/>
            <person name="Ray D.A."/>
            <person name="Gilbert M.T.P."/>
            <person name="Myers E."/>
        </authorList>
    </citation>
    <scope>NUCLEOTIDE SEQUENCE</scope>
</reference>
<dbReference type="PANTHER" id="PTHR10073">
    <property type="entry name" value="DNA MISMATCH REPAIR PROTEIN MLH, PMS, MUTL"/>
    <property type="match status" value="1"/>
</dbReference>
<dbReference type="FunFam" id="3.30.230.10:FF:000028">
    <property type="entry name" value="DNA mismatch repair protein Mlh3"/>
    <property type="match status" value="1"/>
</dbReference>
<dbReference type="PROSITE" id="PS00150">
    <property type="entry name" value="ACYLPHOSPHATASE_1"/>
    <property type="match status" value="1"/>
</dbReference>
<keyword evidence="7" id="KW-1185">Reference proteome</keyword>
<dbReference type="OMA" id="HIGREGH"/>
<dbReference type="GO" id="GO:0140664">
    <property type="term" value="F:ATP-dependent DNA damage sensor activity"/>
    <property type="evidence" value="ECO:0007669"/>
    <property type="project" value="InterPro"/>
</dbReference>
<dbReference type="SMART" id="SM01340">
    <property type="entry name" value="DNA_mis_repair"/>
    <property type="match status" value="1"/>
</dbReference>
<evidence type="ECO:0000256" key="2">
    <source>
        <dbReference type="ARBA" id="ARBA00022763"/>
    </source>
</evidence>
<dbReference type="PANTHER" id="PTHR10073:SF47">
    <property type="entry name" value="DNA MISMATCH REPAIR PROTEIN MLH3"/>
    <property type="match status" value="1"/>
</dbReference>
<dbReference type="InterPro" id="IPR013507">
    <property type="entry name" value="DNA_mismatch_S5_2-like"/>
</dbReference>
<dbReference type="SUPFAM" id="SSF118116">
    <property type="entry name" value="DNA mismatch repair protein MutL"/>
    <property type="match status" value="1"/>
</dbReference>
<dbReference type="InterPro" id="IPR014721">
    <property type="entry name" value="Ribsml_uS5_D2-typ_fold_subgr"/>
</dbReference>
<feature type="region of interest" description="Disordered" evidence="3">
    <location>
        <begin position="917"/>
        <end position="964"/>
    </location>
</feature>
<dbReference type="GO" id="GO:0000795">
    <property type="term" value="C:synaptonemal complex"/>
    <property type="evidence" value="ECO:0007669"/>
    <property type="project" value="Ensembl"/>
</dbReference>
<feature type="compositionally biased region" description="Basic and acidic residues" evidence="3">
    <location>
        <begin position="936"/>
        <end position="950"/>
    </location>
</feature>
<reference evidence="6" key="5">
    <citation type="submission" date="2025-09" db="UniProtKB">
        <authorList>
            <consortium name="Ensembl"/>
        </authorList>
    </citation>
    <scope>IDENTIFICATION</scope>
</reference>
<feature type="domain" description="DNA mismatch repair protein S5" evidence="5">
    <location>
        <begin position="262"/>
        <end position="400"/>
    </location>
</feature>
<dbReference type="GO" id="GO:0005524">
    <property type="term" value="F:ATP binding"/>
    <property type="evidence" value="ECO:0007669"/>
    <property type="project" value="InterPro"/>
</dbReference>
<dbReference type="InterPro" id="IPR014762">
    <property type="entry name" value="DNA_mismatch_repair_CS"/>
</dbReference>
<dbReference type="GO" id="GO:0005712">
    <property type="term" value="C:chiasma"/>
    <property type="evidence" value="ECO:0007669"/>
    <property type="project" value="Ensembl"/>
</dbReference>
<dbReference type="InParanoid" id="A0A671DM03"/>
<dbReference type="InterPro" id="IPR042120">
    <property type="entry name" value="MutL_C_dimsub"/>
</dbReference>
<dbReference type="InterPro" id="IPR014790">
    <property type="entry name" value="MutL_C"/>
</dbReference>
<dbReference type="Gene3D" id="3.30.1540.20">
    <property type="entry name" value="MutL, C-terminal domain, dimerisation subdomain"/>
    <property type="match status" value="1"/>
</dbReference>
<gene>
    <name evidence="6" type="primary">MLH3</name>
</gene>